<comment type="caution">
    <text evidence="2">The sequence shown here is derived from an EMBL/GenBank/DDBJ whole genome shotgun (WGS) entry which is preliminary data.</text>
</comment>
<accession>A0ABP7MPF8</accession>
<proteinExistence type="predicted"/>
<protein>
    <recommendedName>
        <fullName evidence="4">D-inositol 3-phosphate glycosyltransferase</fullName>
    </recommendedName>
</protein>
<dbReference type="PANTHER" id="PTHR46401">
    <property type="entry name" value="GLYCOSYLTRANSFERASE WBBK-RELATED"/>
    <property type="match status" value="1"/>
</dbReference>
<keyword evidence="1" id="KW-0808">Transferase</keyword>
<dbReference type="SUPFAM" id="SSF53756">
    <property type="entry name" value="UDP-Glycosyltransferase/glycogen phosphorylase"/>
    <property type="match status" value="1"/>
</dbReference>
<keyword evidence="3" id="KW-1185">Reference proteome</keyword>
<dbReference type="Proteomes" id="UP001501591">
    <property type="component" value="Unassembled WGS sequence"/>
</dbReference>
<evidence type="ECO:0000313" key="3">
    <source>
        <dbReference type="Proteomes" id="UP001501591"/>
    </source>
</evidence>
<reference evidence="3" key="1">
    <citation type="journal article" date="2019" name="Int. J. Syst. Evol. Microbiol.">
        <title>The Global Catalogue of Microorganisms (GCM) 10K type strain sequencing project: providing services to taxonomists for standard genome sequencing and annotation.</title>
        <authorList>
            <consortium name="The Broad Institute Genomics Platform"/>
            <consortium name="The Broad Institute Genome Sequencing Center for Infectious Disease"/>
            <person name="Wu L."/>
            <person name="Ma J."/>
        </authorList>
    </citation>
    <scope>NUCLEOTIDE SEQUENCE [LARGE SCALE GENOMIC DNA]</scope>
    <source>
        <strain evidence="3">JCM 17024</strain>
    </source>
</reference>
<organism evidence="2 3">
    <name type="scientific">Microbacterium soli</name>
    <dbReference type="NCBI Taxonomy" id="446075"/>
    <lineage>
        <taxon>Bacteria</taxon>
        <taxon>Bacillati</taxon>
        <taxon>Actinomycetota</taxon>
        <taxon>Actinomycetes</taxon>
        <taxon>Micrococcales</taxon>
        <taxon>Microbacteriaceae</taxon>
        <taxon>Microbacterium</taxon>
    </lineage>
</organism>
<name>A0ABP7MPF8_9MICO</name>
<evidence type="ECO:0008006" key="4">
    <source>
        <dbReference type="Google" id="ProtNLM"/>
    </source>
</evidence>
<evidence type="ECO:0000256" key="1">
    <source>
        <dbReference type="ARBA" id="ARBA00022679"/>
    </source>
</evidence>
<dbReference type="PANTHER" id="PTHR46401:SF2">
    <property type="entry name" value="GLYCOSYLTRANSFERASE WBBK-RELATED"/>
    <property type="match status" value="1"/>
</dbReference>
<sequence>MTAPPAGIRGGRAYAGCMSVQLRVVLDQISQVVDADQAQAALSLTAGLVATAPRGCEVSALVPRGGEVPVAGVRDVRALALARPELATAWRMGIASGAGGGLIHAPGLMAPLVRHDRANDNHQVTLTLWDLNAWERPESLPKAQVLWHRAMLKRAVKHADAVVVPAHAMAQKLADVARLGDRIRVIAGAAPDGFIVPEDAASRRVGLQVPEEYVVITGEGESFMSGFRAAARADADVVVLDAAEGAEPALADAASAAGLPERRVHVRGLLGTADRAAVLGGAQAVVATSTDSAWPWRAVEAMSLSVPLVAVESGVHHDVIADGGAVVAVEDVPDALLDALGTGARRMRVLASDRARAFSWASSAERLWALHADL</sequence>
<dbReference type="EMBL" id="BAABCP010000001">
    <property type="protein sequence ID" value="GAA3927485.1"/>
    <property type="molecule type" value="Genomic_DNA"/>
</dbReference>
<dbReference type="Gene3D" id="3.40.50.2000">
    <property type="entry name" value="Glycogen Phosphorylase B"/>
    <property type="match status" value="2"/>
</dbReference>
<gene>
    <name evidence="2" type="ORF">GCM10022383_03140</name>
</gene>
<dbReference type="Pfam" id="PF13692">
    <property type="entry name" value="Glyco_trans_1_4"/>
    <property type="match status" value="1"/>
</dbReference>
<evidence type="ECO:0000313" key="2">
    <source>
        <dbReference type="EMBL" id="GAA3927485.1"/>
    </source>
</evidence>